<gene>
    <name evidence="6" type="ORF">JGU71_09420</name>
</gene>
<dbReference type="Pfam" id="PF03109">
    <property type="entry name" value="ABC1"/>
    <property type="match status" value="1"/>
</dbReference>
<keyword evidence="2" id="KW-0808">Transferase</keyword>
<dbReference type="RefSeq" id="WP_199703820.1">
    <property type="nucleotide sequence ID" value="NZ_JAEMNV010000003.1"/>
</dbReference>
<accession>A0A934U2C3</accession>
<keyword evidence="6" id="KW-0418">Kinase</keyword>
<sequence>MNDRVPTSRVARGSKIGKAAAGQALRNAGTRASMLGRSDEAKARISEKAVLQAADQLVTVLGSMKGAAMKIGQMLSVIDLDLVPESHREHFQRKLAVLRDQAPKVSFDAMRKIIEDDLARSISDVFAEFDEVPIAAASIGQVYRARLHDGRRVAVKVQYPGIDIAIRADMKNLAMFLKFWRSTIPTVAAPELAREIKLNMESELDYEREARTQHKLAQLFAGHPFIAVPDSVPAASGRRVVVTELFDGQPFDAIRALPQQDRDRVGEIIYRFYIGSMFSYSEFCGDPHPGNILLGSDGKVGFIDFGLYNKMDPVHVDFEKQCLRAASENRSQDLFDLMVRRGVINADAGVSIDECLDYVYGAAGWHLNDESIEITPAMASGSMLLAIDPRISEFSGMRHQNLPPEHIFSRRAEFLTFGVLGQLGATNNWHRIAREWVYDDPPQTTLGTAHAEWESSRIFDE</sequence>
<evidence type="ECO:0000313" key="6">
    <source>
        <dbReference type="EMBL" id="MBJ8339104.1"/>
    </source>
</evidence>
<evidence type="ECO:0000256" key="1">
    <source>
        <dbReference type="ARBA" id="ARBA00009670"/>
    </source>
</evidence>
<keyword evidence="7" id="KW-1185">Reference proteome</keyword>
<evidence type="ECO:0000259" key="5">
    <source>
        <dbReference type="Pfam" id="PF03109"/>
    </source>
</evidence>
<feature type="domain" description="ABC1 atypical kinase-like" evidence="5">
    <location>
        <begin position="98"/>
        <end position="323"/>
    </location>
</feature>
<dbReference type="AlphaFoldDB" id="A0A934U2C3"/>
<dbReference type="PANTHER" id="PTHR43851:SF3">
    <property type="entry name" value="COENZYME Q8"/>
    <property type="match status" value="1"/>
</dbReference>
<dbReference type="Proteomes" id="UP000655868">
    <property type="component" value="Unassembled WGS sequence"/>
</dbReference>
<comment type="similarity">
    <text evidence="1">Belongs to the protein kinase superfamily. ADCK protein kinase family.</text>
</comment>
<proteinExistence type="inferred from homology"/>
<dbReference type="CDD" id="cd13970">
    <property type="entry name" value="ABC1_ADCK3"/>
    <property type="match status" value="1"/>
</dbReference>
<dbReference type="InterPro" id="IPR051409">
    <property type="entry name" value="Atypical_kinase_ADCK"/>
</dbReference>
<evidence type="ECO:0000256" key="4">
    <source>
        <dbReference type="ARBA" id="ARBA00022840"/>
    </source>
</evidence>
<dbReference type="InterPro" id="IPR004147">
    <property type="entry name" value="ABC1_dom"/>
</dbReference>
<evidence type="ECO:0000256" key="2">
    <source>
        <dbReference type="ARBA" id="ARBA00022679"/>
    </source>
</evidence>
<dbReference type="GO" id="GO:0016301">
    <property type="term" value="F:kinase activity"/>
    <property type="evidence" value="ECO:0007669"/>
    <property type="project" value="UniProtKB-KW"/>
</dbReference>
<evidence type="ECO:0000256" key="3">
    <source>
        <dbReference type="ARBA" id="ARBA00022741"/>
    </source>
</evidence>
<keyword evidence="4" id="KW-0067">ATP-binding</keyword>
<reference evidence="6" key="1">
    <citation type="submission" date="2020-12" db="EMBL/GenBank/DDBJ databases">
        <title>Antrihabitans popcorni sp. nov. and Antrihabitans auranticaus sp. nov., isolated from a larva cave.</title>
        <authorList>
            <person name="Lee S.D."/>
            <person name="Kim I.S."/>
        </authorList>
    </citation>
    <scope>NUCLEOTIDE SEQUENCE</scope>
    <source>
        <strain evidence="6">YC3-6</strain>
    </source>
</reference>
<protein>
    <submittedName>
        <fullName evidence="6">AarF/ABC1/UbiB kinase family protein</fullName>
    </submittedName>
</protein>
<dbReference type="PANTHER" id="PTHR43851">
    <property type="match status" value="1"/>
</dbReference>
<organism evidence="6 7">
    <name type="scientific">Antrihabitans stalagmiti</name>
    <dbReference type="NCBI Taxonomy" id="2799499"/>
    <lineage>
        <taxon>Bacteria</taxon>
        <taxon>Bacillati</taxon>
        <taxon>Actinomycetota</taxon>
        <taxon>Actinomycetes</taxon>
        <taxon>Mycobacteriales</taxon>
        <taxon>Nocardiaceae</taxon>
        <taxon>Antrihabitans</taxon>
    </lineage>
</organism>
<dbReference type="InterPro" id="IPR011009">
    <property type="entry name" value="Kinase-like_dom_sf"/>
</dbReference>
<comment type="caution">
    <text evidence="6">The sequence shown here is derived from an EMBL/GenBank/DDBJ whole genome shotgun (WGS) entry which is preliminary data.</text>
</comment>
<dbReference type="SUPFAM" id="SSF56112">
    <property type="entry name" value="Protein kinase-like (PK-like)"/>
    <property type="match status" value="1"/>
</dbReference>
<evidence type="ECO:0000313" key="7">
    <source>
        <dbReference type="Proteomes" id="UP000655868"/>
    </source>
</evidence>
<dbReference type="GO" id="GO:0005524">
    <property type="term" value="F:ATP binding"/>
    <property type="evidence" value="ECO:0007669"/>
    <property type="project" value="UniProtKB-KW"/>
</dbReference>
<keyword evidence="3" id="KW-0547">Nucleotide-binding</keyword>
<dbReference type="InterPro" id="IPR034646">
    <property type="entry name" value="ADCK3_dom"/>
</dbReference>
<name>A0A934U2C3_9NOCA</name>
<dbReference type="EMBL" id="JAEMNV010000003">
    <property type="protein sequence ID" value="MBJ8339104.1"/>
    <property type="molecule type" value="Genomic_DNA"/>
</dbReference>